<name>A0A1I2G0K0_9BACT</name>
<evidence type="ECO:0000313" key="3">
    <source>
        <dbReference type="EMBL" id="SFF11224.1"/>
    </source>
</evidence>
<protein>
    <submittedName>
        <fullName evidence="3">Uncharacterized protein</fullName>
    </submittedName>
</protein>
<feature type="compositionally biased region" description="Basic and acidic residues" evidence="2">
    <location>
        <begin position="154"/>
        <end position="164"/>
    </location>
</feature>
<evidence type="ECO:0000313" key="4">
    <source>
        <dbReference type="Proteomes" id="UP000199400"/>
    </source>
</evidence>
<dbReference type="STRING" id="54.SAMN02745121_07001"/>
<feature type="compositionally biased region" description="Pro residues" evidence="2">
    <location>
        <begin position="117"/>
        <end position="137"/>
    </location>
</feature>
<keyword evidence="1" id="KW-0175">Coiled coil</keyword>
<feature type="coiled-coil region" evidence="1">
    <location>
        <begin position="200"/>
        <end position="238"/>
    </location>
</feature>
<evidence type="ECO:0000256" key="2">
    <source>
        <dbReference type="SAM" id="MobiDB-lite"/>
    </source>
</evidence>
<feature type="region of interest" description="Disordered" evidence="2">
    <location>
        <begin position="246"/>
        <end position="296"/>
    </location>
</feature>
<feature type="compositionally biased region" description="Basic and acidic residues" evidence="2">
    <location>
        <begin position="246"/>
        <end position="258"/>
    </location>
</feature>
<gene>
    <name evidence="3" type="ORF">SAMN02745121_07001</name>
</gene>
<reference evidence="4" key="1">
    <citation type="submission" date="2016-10" db="EMBL/GenBank/DDBJ databases">
        <authorList>
            <person name="Varghese N."/>
            <person name="Submissions S."/>
        </authorList>
    </citation>
    <scope>NUCLEOTIDE SEQUENCE [LARGE SCALE GENOMIC DNA]</scope>
    <source>
        <strain evidence="4">ATCC 25963</strain>
    </source>
</reference>
<dbReference type="Proteomes" id="UP000199400">
    <property type="component" value="Unassembled WGS sequence"/>
</dbReference>
<feature type="compositionally biased region" description="Polar residues" evidence="2">
    <location>
        <begin position="170"/>
        <end position="184"/>
    </location>
</feature>
<proteinExistence type="predicted"/>
<feature type="region of interest" description="Disordered" evidence="2">
    <location>
        <begin position="112"/>
        <end position="200"/>
    </location>
</feature>
<dbReference type="EMBL" id="FOMX01000029">
    <property type="protein sequence ID" value="SFF11224.1"/>
    <property type="molecule type" value="Genomic_DNA"/>
</dbReference>
<keyword evidence="4" id="KW-1185">Reference proteome</keyword>
<dbReference type="AlphaFoldDB" id="A0A1I2G0K0"/>
<evidence type="ECO:0000256" key="1">
    <source>
        <dbReference type="SAM" id="Coils"/>
    </source>
</evidence>
<sequence>MTISNGVPITPTLSPTMQSVVSVVALIANSIVEADKCRRKRLAGEDKHPTTLEEVMEKSGLKIPSIQEALVQLMGGTEEARKAASLIADAPDPANLLRQFAAQFGAGISANTGSIVTPPPTASPSPAPTAGPSPAPTPGTTITPPTPSSGLAKFRPEFTREARVAAKVAPTTSPAPSAGEVSQGTETRARAAEPPPPSLVSVVEHQLEALRRRMKAHEAELDLRLKRAEAELAKLRAGPRDLRAVKAEPDRRFADAAPERGSANETPVVTPPTAASAVGTVSHTDGTDASAAGAAPDAVPGAVAELDATLPLPTAASEQEVARAVELIGEFADVVADHHQRSLARVVALERELSAVQTLVPLERQAAGAAAHG</sequence>
<accession>A0A1I2G0K0</accession>
<dbReference type="RefSeq" id="WP_177326026.1">
    <property type="nucleotide sequence ID" value="NZ_FOMX01000029.1"/>
</dbReference>
<organism evidence="3 4">
    <name type="scientific">Nannocystis exedens</name>
    <dbReference type="NCBI Taxonomy" id="54"/>
    <lineage>
        <taxon>Bacteria</taxon>
        <taxon>Pseudomonadati</taxon>
        <taxon>Myxococcota</taxon>
        <taxon>Polyangia</taxon>
        <taxon>Nannocystales</taxon>
        <taxon>Nannocystaceae</taxon>
        <taxon>Nannocystis</taxon>
    </lineage>
</organism>